<evidence type="ECO:0000313" key="2">
    <source>
        <dbReference type="EMBL" id="SVA15698.1"/>
    </source>
</evidence>
<accession>A0A381TJI5</accession>
<protein>
    <submittedName>
        <fullName evidence="2">Uncharacterized protein</fullName>
    </submittedName>
</protein>
<gene>
    <name evidence="2" type="ORF">METZ01_LOCUS68552</name>
</gene>
<organism evidence="2">
    <name type="scientific">marine metagenome</name>
    <dbReference type="NCBI Taxonomy" id="408172"/>
    <lineage>
        <taxon>unclassified sequences</taxon>
        <taxon>metagenomes</taxon>
        <taxon>ecological metagenomes</taxon>
    </lineage>
</organism>
<keyword evidence="1" id="KW-0812">Transmembrane</keyword>
<proteinExistence type="predicted"/>
<reference evidence="2" key="1">
    <citation type="submission" date="2018-05" db="EMBL/GenBank/DDBJ databases">
        <authorList>
            <person name="Lanie J.A."/>
            <person name="Ng W.-L."/>
            <person name="Kazmierczak K.M."/>
            <person name="Andrzejewski T.M."/>
            <person name="Davidsen T.M."/>
            <person name="Wayne K.J."/>
            <person name="Tettelin H."/>
            <person name="Glass J.I."/>
            <person name="Rusch D."/>
            <person name="Podicherti R."/>
            <person name="Tsui H.-C.T."/>
            <person name="Winkler M.E."/>
        </authorList>
    </citation>
    <scope>NUCLEOTIDE SEQUENCE</scope>
</reference>
<dbReference type="AlphaFoldDB" id="A0A381TJI5"/>
<feature type="transmembrane region" description="Helical" evidence="1">
    <location>
        <begin position="31"/>
        <end position="50"/>
    </location>
</feature>
<feature type="non-terminal residue" evidence="2">
    <location>
        <position position="82"/>
    </location>
</feature>
<name>A0A381TJI5_9ZZZZ</name>
<evidence type="ECO:0000256" key="1">
    <source>
        <dbReference type="SAM" id="Phobius"/>
    </source>
</evidence>
<keyword evidence="1" id="KW-1133">Transmembrane helix</keyword>
<sequence>MKSSSDPNSDSGQFLSKLHGRIKESEQNNKTIMTSFIMIFVIGFLSWSQLGVPIYEDIYYSIESEDYFETDFWTMSIDSLEV</sequence>
<keyword evidence="1" id="KW-0472">Membrane</keyword>
<dbReference type="EMBL" id="UINC01004623">
    <property type="protein sequence ID" value="SVA15698.1"/>
    <property type="molecule type" value="Genomic_DNA"/>
</dbReference>